<keyword evidence="7" id="KW-0488">Methylation</keyword>
<sequence>MIGKKIGMSCLYNKNGSMIPVTIIDVSNNFVTQIKNIKKDKYFSIQISYGKNKISSNMKKPLIGHFYKSKTKYNYIIKEFKNKRYSKFNLGERIKINIFNLNQKVSIKGKSIGKGFSGTIKRHNFSSGRASHGNSRSHKSPGSVGMCQDPGRVFKGKKMCGQLGNKNCTIRNLEILKIDNKNNLLWIKGSIPGFKNNFVFIY</sequence>
<feature type="modified residue" description="N5-methylglutamine" evidence="7">
    <location>
        <position position="148"/>
    </location>
</feature>
<evidence type="ECO:0000256" key="4">
    <source>
        <dbReference type="ARBA" id="ARBA00022980"/>
    </source>
</evidence>
<comment type="PTM">
    <text evidence="7">Methylated by PrmB.</text>
</comment>
<reference evidence="9 10" key="1">
    <citation type="journal article" date="2010" name="Genome Biol. Evol.">
        <title>Functional convergence in reduced genomes of bacterial symbionts spanning 200 My of evolution.</title>
        <authorList>
            <person name="McCutcheon J.P."/>
            <person name="Moran N.A."/>
        </authorList>
    </citation>
    <scope>NUCLEOTIDE SEQUENCE [LARGE SCALE GENOMIC DNA]</scope>
    <source>
        <strain evidence="9 10">CARI</strain>
    </source>
</reference>
<feature type="compositionally biased region" description="Polar residues" evidence="8">
    <location>
        <begin position="125"/>
        <end position="134"/>
    </location>
</feature>
<feature type="region of interest" description="Disordered" evidence="8">
    <location>
        <begin position="125"/>
        <end position="145"/>
    </location>
</feature>
<dbReference type="Proteomes" id="UP000001303">
    <property type="component" value="Chromosome"/>
</dbReference>
<dbReference type="GO" id="GO:0005840">
    <property type="term" value="C:ribosome"/>
    <property type="evidence" value="ECO:0007669"/>
    <property type="project" value="UniProtKB-UniRule"/>
</dbReference>
<dbReference type="GO" id="GO:0006412">
    <property type="term" value="P:translation"/>
    <property type="evidence" value="ECO:0007669"/>
    <property type="project" value="UniProtKB-UniRule"/>
</dbReference>
<comment type="subunit">
    <text evidence="7">Part of the 50S ribosomal subunit. Forms a cluster with proteins L14 and L19.</text>
</comment>
<evidence type="ECO:0000256" key="7">
    <source>
        <dbReference type="HAMAP-Rule" id="MF_01325"/>
    </source>
</evidence>
<comment type="similarity">
    <text evidence="1 7">Belongs to the universal ribosomal protein uL3 family.</text>
</comment>
<dbReference type="NCBIfam" id="TIGR03625">
    <property type="entry name" value="L3_bact"/>
    <property type="match status" value="1"/>
</dbReference>
<gene>
    <name evidence="7 9" type="primary">rplC</name>
    <name evidence="9" type="ordered locus">ZICARI_219</name>
</gene>
<dbReference type="PANTHER" id="PTHR11229:SF16">
    <property type="entry name" value="LARGE RIBOSOMAL SUBUNIT PROTEIN UL3C"/>
    <property type="match status" value="1"/>
</dbReference>
<dbReference type="GO" id="GO:0019843">
    <property type="term" value="F:rRNA binding"/>
    <property type="evidence" value="ECO:0007669"/>
    <property type="project" value="UniProtKB-UniRule"/>
</dbReference>
<evidence type="ECO:0000313" key="10">
    <source>
        <dbReference type="Proteomes" id="UP000001303"/>
    </source>
</evidence>
<dbReference type="FunFam" id="2.40.30.10:FF:000004">
    <property type="entry name" value="50S ribosomal protein L3"/>
    <property type="match status" value="1"/>
</dbReference>
<evidence type="ECO:0000256" key="2">
    <source>
        <dbReference type="ARBA" id="ARBA00022730"/>
    </source>
</evidence>
<organism evidence="9 10">
    <name type="scientific">Zinderia insecticola (strain CARI)</name>
    <dbReference type="NCBI Taxonomy" id="871271"/>
    <lineage>
        <taxon>Bacteria</taxon>
        <taxon>Pseudomonadati</taxon>
        <taxon>Pseudomonadota</taxon>
        <taxon>Betaproteobacteria</taxon>
        <taxon>Burkholderiales</taxon>
        <taxon>Oxalobacteraceae</taxon>
        <taxon>Candidatus Zinderia</taxon>
    </lineage>
</organism>
<evidence type="ECO:0000256" key="8">
    <source>
        <dbReference type="SAM" id="MobiDB-lite"/>
    </source>
</evidence>
<comment type="function">
    <text evidence="7">One of the primary rRNA binding proteins, it binds directly near the 3'-end of the 23S rRNA, where it nucleates assembly of the 50S subunit.</text>
</comment>
<evidence type="ECO:0000313" key="9">
    <source>
        <dbReference type="EMBL" id="ADM89823.1"/>
    </source>
</evidence>
<dbReference type="STRING" id="871271.ZICARI_219"/>
<reference key="2">
    <citation type="submission" date="2010-08" db="EMBL/GenBank/DDBJ databases">
        <title>Functional convergence in reduced genomes of bacterial symbionts spanning 200 million years of evolution.</title>
        <authorList>
            <person name="McCutcheon J.P."/>
            <person name="Moran N.A."/>
        </authorList>
    </citation>
    <scope>NUCLEOTIDE SEQUENCE</scope>
    <source>
        <strain>CARI</strain>
    </source>
</reference>
<dbReference type="Gene3D" id="2.40.30.10">
    <property type="entry name" value="Translation factors"/>
    <property type="match status" value="1"/>
</dbReference>
<dbReference type="EMBL" id="CP002161">
    <property type="protein sequence ID" value="ADM89823.1"/>
    <property type="molecule type" value="Genomic_DNA"/>
</dbReference>
<dbReference type="HOGENOM" id="CLU_044142_4_1_4"/>
<dbReference type="Pfam" id="PF00297">
    <property type="entry name" value="Ribosomal_L3"/>
    <property type="match status" value="1"/>
</dbReference>
<keyword evidence="4 7" id="KW-0689">Ribosomal protein</keyword>
<dbReference type="PANTHER" id="PTHR11229">
    <property type="entry name" value="50S RIBOSOMAL PROTEIN L3"/>
    <property type="match status" value="1"/>
</dbReference>
<dbReference type="InterPro" id="IPR000597">
    <property type="entry name" value="Ribosomal_uL3"/>
</dbReference>
<dbReference type="AlphaFoldDB" id="E0TJ46"/>
<dbReference type="HAMAP" id="MF_01325_B">
    <property type="entry name" value="Ribosomal_uL3_B"/>
    <property type="match status" value="1"/>
</dbReference>
<proteinExistence type="inferred from homology"/>
<dbReference type="Gene3D" id="3.30.160.810">
    <property type="match status" value="1"/>
</dbReference>
<name>E0TJ46_ZINIC</name>
<dbReference type="InterPro" id="IPR009000">
    <property type="entry name" value="Transl_B-barrel_sf"/>
</dbReference>
<keyword evidence="5 7" id="KW-0687">Ribonucleoprotein</keyword>
<evidence type="ECO:0000256" key="1">
    <source>
        <dbReference type="ARBA" id="ARBA00006540"/>
    </source>
</evidence>
<dbReference type="SUPFAM" id="SSF50447">
    <property type="entry name" value="Translation proteins"/>
    <property type="match status" value="1"/>
</dbReference>
<protein>
    <recommendedName>
        <fullName evidence="6 7">Large ribosomal subunit protein uL3</fullName>
    </recommendedName>
</protein>
<dbReference type="GO" id="GO:1990904">
    <property type="term" value="C:ribonucleoprotein complex"/>
    <property type="evidence" value="ECO:0007669"/>
    <property type="project" value="UniProtKB-KW"/>
</dbReference>
<evidence type="ECO:0000256" key="3">
    <source>
        <dbReference type="ARBA" id="ARBA00022884"/>
    </source>
</evidence>
<keyword evidence="3 7" id="KW-0694">RNA-binding</keyword>
<evidence type="ECO:0000256" key="6">
    <source>
        <dbReference type="ARBA" id="ARBA00035243"/>
    </source>
</evidence>
<dbReference type="InterPro" id="IPR019927">
    <property type="entry name" value="Ribosomal_uL3_bac/org-type"/>
</dbReference>
<accession>E0TJ46</accession>
<keyword evidence="10" id="KW-1185">Reference proteome</keyword>
<dbReference type="GO" id="GO:0003735">
    <property type="term" value="F:structural constituent of ribosome"/>
    <property type="evidence" value="ECO:0007669"/>
    <property type="project" value="UniProtKB-UniRule"/>
</dbReference>
<keyword evidence="2 7" id="KW-0699">rRNA-binding</keyword>
<dbReference type="KEGG" id="zin:ZICARI_219"/>
<evidence type="ECO:0000256" key="5">
    <source>
        <dbReference type="ARBA" id="ARBA00023274"/>
    </source>
</evidence>